<dbReference type="GO" id="GO:0003954">
    <property type="term" value="F:NADH dehydrogenase activity"/>
    <property type="evidence" value="ECO:0007669"/>
    <property type="project" value="TreeGrafter"/>
</dbReference>
<protein>
    <recommendedName>
        <fullName evidence="3">NADH-ubiquinone oxidoreductase chain 1</fullName>
    </recommendedName>
    <alternativeName>
        <fullName evidence="8">NADH dehydrogenase subunit 1</fullName>
    </alternativeName>
</protein>
<dbReference type="GO" id="GO:0005743">
    <property type="term" value="C:mitochondrial inner membrane"/>
    <property type="evidence" value="ECO:0007669"/>
    <property type="project" value="UniProtKB-SubCell"/>
</dbReference>
<evidence type="ECO:0000256" key="1">
    <source>
        <dbReference type="ARBA" id="ARBA00004141"/>
    </source>
</evidence>
<feature type="transmembrane region" description="Helical" evidence="10">
    <location>
        <begin position="73"/>
        <end position="95"/>
    </location>
</feature>
<evidence type="ECO:0000256" key="2">
    <source>
        <dbReference type="ARBA" id="ARBA00010535"/>
    </source>
</evidence>
<evidence type="ECO:0000256" key="10">
    <source>
        <dbReference type="SAM" id="Phobius"/>
    </source>
</evidence>
<evidence type="ECO:0000256" key="9">
    <source>
        <dbReference type="RuleBase" id="RU000471"/>
    </source>
</evidence>
<sequence length="220" mass="26173">MIVYCVFMIYNKIFDYKTATLPITLYERHLLGRRQNRLGLTKVTFMAILQALTILPVLSSDIMFLLIPGLSFVVMYLGWCALPFVFDFITFDGIVRKSKYGIIGALRARRQRISYEIAFSLYVLTAIIHFNFFRFVNQNLIVLLVIWLPFLVIIIAELNRAPFDFAELEIFISIMFFNFSLVIRFLIFSLFIYIRRSYPRFRYDIIIIIFLSFNILFYYL</sequence>
<evidence type="ECO:0000256" key="8">
    <source>
        <dbReference type="ARBA" id="ARBA00031024"/>
    </source>
</evidence>
<evidence type="ECO:0000256" key="3">
    <source>
        <dbReference type="ARBA" id="ARBA00021009"/>
    </source>
</evidence>
<dbReference type="InterPro" id="IPR001694">
    <property type="entry name" value="NADH_UbQ_OxRdtase_su1/FPO"/>
</dbReference>
<feature type="transmembrane region" description="Helical" evidence="10">
    <location>
        <begin position="170"/>
        <end position="194"/>
    </location>
</feature>
<reference evidence="13" key="1">
    <citation type="submission" date="2017-02" db="UniProtKB">
        <authorList>
            <consortium name="WormBaseParasite"/>
        </authorList>
    </citation>
    <scope>IDENTIFICATION</scope>
</reference>
<dbReference type="WBParaSite" id="HPLM_0001366401-mRNA-1">
    <property type="protein sequence ID" value="HPLM_0001366401-mRNA-1"/>
    <property type="gene ID" value="HPLM_0001366401"/>
</dbReference>
<feature type="transmembrane region" description="Helical" evidence="10">
    <location>
        <begin position="200"/>
        <end position="219"/>
    </location>
</feature>
<evidence type="ECO:0000313" key="11">
    <source>
        <dbReference type="EMBL" id="VDO50121.1"/>
    </source>
</evidence>
<gene>
    <name evidence="11" type="ORF">HPLM_LOCUS13656</name>
</gene>
<dbReference type="EMBL" id="UZAF01018292">
    <property type="protein sequence ID" value="VDO50121.1"/>
    <property type="molecule type" value="Genomic_DNA"/>
</dbReference>
<dbReference type="Pfam" id="PF00146">
    <property type="entry name" value="NADHdh"/>
    <property type="match status" value="1"/>
</dbReference>
<accession>A0A0N4WQG0</accession>
<evidence type="ECO:0000313" key="13">
    <source>
        <dbReference type="WBParaSite" id="HPLM_0001366401-mRNA-1"/>
    </source>
</evidence>
<reference evidence="11 12" key="2">
    <citation type="submission" date="2018-11" db="EMBL/GenBank/DDBJ databases">
        <authorList>
            <consortium name="Pathogen Informatics"/>
        </authorList>
    </citation>
    <scope>NUCLEOTIDE SEQUENCE [LARGE SCALE GENOMIC DNA]</scope>
    <source>
        <strain evidence="11 12">MHpl1</strain>
    </source>
</reference>
<feature type="transmembrane region" description="Helical" evidence="10">
    <location>
        <begin position="43"/>
        <end position="67"/>
    </location>
</feature>
<keyword evidence="7 10" id="KW-0472">Membrane</keyword>
<dbReference type="Proteomes" id="UP000268014">
    <property type="component" value="Unassembled WGS sequence"/>
</dbReference>
<comment type="similarity">
    <text evidence="2 9">Belongs to the complex I subunit 1 family.</text>
</comment>
<dbReference type="PANTHER" id="PTHR11432:SF3">
    <property type="entry name" value="NADH-UBIQUINONE OXIDOREDUCTASE CHAIN 1"/>
    <property type="match status" value="1"/>
</dbReference>
<organism evidence="13">
    <name type="scientific">Haemonchus placei</name>
    <name type="common">Barber's pole worm</name>
    <dbReference type="NCBI Taxonomy" id="6290"/>
    <lineage>
        <taxon>Eukaryota</taxon>
        <taxon>Metazoa</taxon>
        <taxon>Ecdysozoa</taxon>
        <taxon>Nematoda</taxon>
        <taxon>Chromadorea</taxon>
        <taxon>Rhabditida</taxon>
        <taxon>Rhabditina</taxon>
        <taxon>Rhabditomorpha</taxon>
        <taxon>Strongyloidea</taxon>
        <taxon>Trichostrongylidae</taxon>
        <taxon>Haemonchus</taxon>
    </lineage>
</organism>
<comment type="subcellular location">
    <subcellularLocation>
        <location evidence="1">Membrane</location>
        <topology evidence="1">Multi-pass membrane protein</topology>
    </subcellularLocation>
    <subcellularLocation>
        <location evidence="9">Mitochondrion inner membrane</location>
        <topology evidence="9">Multi-pass membrane protein</topology>
    </subcellularLocation>
</comment>
<dbReference type="AlphaFoldDB" id="A0A0N4WQG0"/>
<proteinExistence type="inferred from homology"/>
<evidence type="ECO:0000256" key="5">
    <source>
        <dbReference type="ARBA" id="ARBA00022692"/>
    </source>
</evidence>
<evidence type="ECO:0000256" key="6">
    <source>
        <dbReference type="ARBA" id="ARBA00022989"/>
    </source>
</evidence>
<feature type="transmembrane region" description="Helical" evidence="10">
    <location>
        <begin position="139"/>
        <end position="158"/>
    </location>
</feature>
<name>A0A0N4WQG0_HAEPC</name>
<keyword evidence="6 10" id="KW-1133">Transmembrane helix</keyword>
<dbReference type="PANTHER" id="PTHR11432">
    <property type="entry name" value="NADH DEHYDROGENASE SUBUNIT 1"/>
    <property type="match status" value="1"/>
</dbReference>
<dbReference type="GO" id="GO:0009060">
    <property type="term" value="P:aerobic respiration"/>
    <property type="evidence" value="ECO:0007669"/>
    <property type="project" value="TreeGrafter"/>
</dbReference>
<keyword evidence="12" id="KW-1185">Reference proteome</keyword>
<dbReference type="OrthoDB" id="5847499at2759"/>
<dbReference type="OMA" id="PRFRYDI"/>
<keyword evidence="4" id="KW-0813">Transport</keyword>
<evidence type="ECO:0000256" key="7">
    <source>
        <dbReference type="ARBA" id="ARBA00023136"/>
    </source>
</evidence>
<keyword evidence="9" id="KW-0520">NAD</keyword>
<keyword evidence="5 9" id="KW-0812">Transmembrane</keyword>
<dbReference type="STRING" id="6290.A0A0N4WQG0"/>
<evidence type="ECO:0000256" key="4">
    <source>
        <dbReference type="ARBA" id="ARBA00022448"/>
    </source>
</evidence>
<evidence type="ECO:0000313" key="12">
    <source>
        <dbReference type="Proteomes" id="UP000268014"/>
    </source>
</evidence>